<gene>
    <name evidence="4" type="ORF">ILEXP_LOCUS42791</name>
</gene>
<dbReference type="FunFam" id="1.25.70.10:FF:000001">
    <property type="entry name" value="Mitochondrial transcription termination factor-like"/>
    <property type="match status" value="1"/>
</dbReference>
<dbReference type="Proteomes" id="UP001642360">
    <property type="component" value="Unassembled WGS sequence"/>
</dbReference>
<dbReference type="PANTHER" id="PTHR13068:SF120">
    <property type="entry name" value="TRANSCRIPTION TERMINATION FACTOR MTERF2, CHLOROPLASTIC-LIKE ISOFORM X1"/>
    <property type="match status" value="1"/>
</dbReference>
<organism evidence="4 5">
    <name type="scientific">Ilex paraguariensis</name>
    <name type="common">yerba mate</name>
    <dbReference type="NCBI Taxonomy" id="185542"/>
    <lineage>
        <taxon>Eukaryota</taxon>
        <taxon>Viridiplantae</taxon>
        <taxon>Streptophyta</taxon>
        <taxon>Embryophyta</taxon>
        <taxon>Tracheophyta</taxon>
        <taxon>Spermatophyta</taxon>
        <taxon>Magnoliopsida</taxon>
        <taxon>eudicotyledons</taxon>
        <taxon>Gunneridae</taxon>
        <taxon>Pentapetalae</taxon>
        <taxon>asterids</taxon>
        <taxon>campanulids</taxon>
        <taxon>Aquifoliales</taxon>
        <taxon>Aquifoliaceae</taxon>
        <taxon>Ilex</taxon>
    </lineage>
</organism>
<dbReference type="InterPro" id="IPR003690">
    <property type="entry name" value="MTERF"/>
</dbReference>
<dbReference type="PANTHER" id="PTHR13068">
    <property type="entry name" value="CGI-12 PROTEIN-RELATED"/>
    <property type="match status" value="1"/>
</dbReference>
<keyword evidence="5" id="KW-1185">Reference proteome</keyword>
<keyword evidence="3" id="KW-0809">Transit peptide</keyword>
<evidence type="ECO:0000256" key="2">
    <source>
        <dbReference type="ARBA" id="ARBA00022472"/>
    </source>
</evidence>
<comment type="caution">
    <text evidence="4">The sequence shown here is derived from an EMBL/GenBank/DDBJ whole genome shotgun (WGS) entry which is preliminary data.</text>
</comment>
<dbReference type="AlphaFoldDB" id="A0ABC8TVA8"/>
<dbReference type="EMBL" id="CAUOFW020006168">
    <property type="protein sequence ID" value="CAK9173044.1"/>
    <property type="molecule type" value="Genomic_DNA"/>
</dbReference>
<dbReference type="GO" id="GO:0006353">
    <property type="term" value="P:DNA-templated transcription termination"/>
    <property type="evidence" value="ECO:0007669"/>
    <property type="project" value="UniProtKB-KW"/>
</dbReference>
<keyword evidence="2" id="KW-0806">Transcription termination</keyword>
<evidence type="ECO:0000313" key="4">
    <source>
        <dbReference type="EMBL" id="CAK9173044.1"/>
    </source>
</evidence>
<keyword evidence="2" id="KW-0804">Transcription</keyword>
<proteinExistence type="inferred from homology"/>
<evidence type="ECO:0000256" key="1">
    <source>
        <dbReference type="ARBA" id="ARBA00007692"/>
    </source>
</evidence>
<evidence type="ECO:0000256" key="3">
    <source>
        <dbReference type="ARBA" id="ARBA00022946"/>
    </source>
</evidence>
<name>A0ABC8TVA8_9AQUA</name>
<protein>
    <submittedName>
        <fullName evidence="4">Uncharacterized protein</fullName>
    </submittedName>
</protein>
<sequence>MGLDLKDMLYYEILLSNFRQDKLVNLFNHRNPIQKQGGPELKNATGTEQFNTIRSSKFSYNSVNFELEIFCISLLGSMIHVISPNLRRIKPRVSSTINGSLFSAPYLRTSNCENSADPQSFAPSFYSNSCGFSSESAGSTCRMLNIGKKEQSDSVLILLKSHGLKETDIRNLITSRPAILMVDANKTLKHNIELLDSLGFSGTKLVKIINKLPRFLEMSKAKSVVEFFTTYGFSEEQITDMILRCPKIFSYCPQKNLKPKFEFLQSLGISDLEIVKLIFKGPAVLEASLENRLISGTEVLKRIVLTDENVLKAIRADICIIRGDLKNMLEPNFRTLISLGVPKANIVKSFLFRPRWLLRRPEQFSEIVQEVTSLGFDPKKMKFVLALRSLSSLSRSKFEEKIEVLSSFGLSRDEFFLAFELQPICMLTSAKKFRKIMSFFVQNLNFQPSSIFKHPNLFLLSLEKRIIPRCSVLQLLMSKDLFEWNNSLMRVFLMTEKTFLENFVTKYQHLVPEVVKAHGGKREFQGFNLNQPVKLFQKMPAARITSCPRSNDPYWGN</sequence>
<dbReference type="SMART" id="SM00733">
    <property type="entry name" value="Mterf"/>
    <property type="match status" value="9"/>
</dbReference>
<dbReference type="Pfam" id="PF02536">
    <property type="entry name" value="mTERF"/>
    <property type="match status" value="2"/>
</dbReference>
<evidence type="ECO:0000313" key="5">
    <source>
        <dbReference type="Proteomes" id="UP001642360"/>
    </source>
</evidence>
<reference evidence="4 5" key="1">
    <citation type="submission" date="2024-02" db="EMBL/GenBank/DDBJ databases">
        <authorList>
            <person name="Vignale AGUSTIN F."/>
            <person name="Sosa J E."/>
            <person name="Modenutti C."/>
        </authorList>
    </citation>
    <scope>NUCLEOTIDE SEQUENCE [LARGE SCALE GENOMIC DNA]</scope>
</reference>
<dbReference type="InterPro" id="IPR038538">
    <property type="entry name" value="MTERF_sf"/>
</dbReference>
<keyword evidence="2" id="KW-0805">Transcription regulation</keyword>
<dbReference type="Gene3D" id="1.25.70.10">
    <property type="entry name" value="Transcription termination factor 3, mitochondrial"/>
    <property type="match status" value="2"/>
</dbReference>
<accession>A0ABC8TVA8</accession>
<comment type="similarity">
    <text evidence="1">Belongs to the mTERF family.</text>
</comment>